<accession>A0A0K1QS75</accession>
<evidence type="ECO:0000259" key="2">
    <source>
        <dbReference type="PROSITE" id="PS51742"/>
    </source>
</evidence>
<reference evidence="3 4" key="1">
    <citation type="journal article" date="2012" name="J. Bacteriol.">
        <title>Draft genome sequence of the cyanide-utilizing bacterium Pseudomonas fluorescens strain NCIMB 11764.</title>
        <authorList>
            <person name="Vilo C.A."/>
            <person name="Benedik M.J."/>
            <person name="Kunz D.A."/>
            <person name="Dong Q."/>
        </authorList>
    </citation>
    <scope>NUCLEOTIDE SEQUENCE [LARGE SCALE GENOMIC DNA]</scope>
    <source>
        <strain evidence="3 4">NCIMB 11764</strain>
    </source>
</reference>
<gene>
    <name evidence="3" type="ORF">B723_18610</name>
</gene>
<dbReference type="PANTHER" id="PTHR34988:SF1">
    <property type="entry name" value="DNA-BINDING PROTEIN"/>
    <property type="match status" value="1"/>
</dbReference>
<organism evidence="3 4">
    <name type="scientific">Pseudomonas fluorescens NCIMB 11764</name>
    <dbReference type="NCBI Taxonomy" id="1221522"/>
    <lineage>
        <taxon>Bacteria</taxon>
        <taxon>Pseudomonadati</taxon>
        <taxon>Pseudomonadota</taxon>
        <taxon>Gammaproteobacteria</taxon>
        <taxon>Pseudomonadales</taxon>
        <taxon>Pseudomonadaceae</taxon>
        <taxon>Pseudomonas</taxon>
    </lineage>
</organism>
<dbReference type="EMBL" id="CP010945">
    <property type="protein sequence ID" value="AKV08305.1"/>
    <property type="molecule type" value="Genomic_DNA"/>
</dbReference>
<keyword evidence="1" id="KW-0732">Signal</keyword>
<keyword evidence="3" id="KW-0238">DNA-binding</keyword>
<protein>
    <submittedName>
        <fullName evidence="3">DNA-binding protein</fullName>
    </submittedName>
</protein>
<dbReference type="InterPro" id="IPR005175">
    <property type="entry name" value="PPC_dom"/>
</dbReference>
<sequence length="190" mass="20404">MQAQRHPKHRLCKLMLAVAAAVMITTAGTQLAIAETTPAATTAPMQCATEATPRYTKTPTGYLMVLRMGDNAFKELTKLAIAEKIPSASITGIGFGNVKFGFWNKDKKDFDAKILNSVEMASITGSVAWKNGQPSIHMHGVAGDATFQAYGGHILDFEVTTGSMEITVIVHQRRLERGIDPCIGANVLGI</sequence>
<feature type="signal peptide" evidence="1">
    <location>
        <begin position="1"/>
        <end position="34"/>
    </location>
</feature>
<evidence type="ECO:0000313" key="4">
    <source>
        <dbReference type="Proteomes" id="UP000017175"/>
    </source>
</evidence>
<dbReference type="SUPFAM" id="SSF117856">
    <property type="entry name" value="AF0104/ALDC/Ptd012-like"/>
    <property type="match status" value="1"/>
</dbReference>
<feature type="domain" description="PPC" evidence="2">
    <location>
        <begin position="56"/>
        <end position="190"/>
    </location>
</feature>
<dbReference type="GO" id="GO:0003677">
    <property type="term" value="F:DNA binding"/>
    <property type="evidence" value="ECO:0007669"/>
    <property type="project" value="UniProtKB-KW"/>
</dbReference>
<dbReference type="PANTHER" id="PTHR34988">
    <property type="entry name" value="PROTEIN, PUTATIVE-RELATED"/>
    <property type="match status" value="1"/>
</dbReference>
<dbReference type="eggNOG" id="COG1661">
    <property type="taxonomic scope" value="Bacteria"/>
</dbReference>
<dbReference type="CDD" id="cd11378">
    <property type="entry name" value="DUF296"/>
    <property type="match status" value="1"/>
</dbReference>
<dbReference type="AlphaFoldDB" id="A0A0K1QS75"/>
<dbReference type="Gene3D" id="3.30.1330.80">
    <property type="entry name" value="Hypothetical protein, similar to alpha- acetolactate decarboxylase, domain 2"/>
    <property type="match status" value="1"/>
</dbReference>
<dbReference type="Pfam" id="PF03479">
    <property type="entry name" value="PCC"/>
    <property type="match status" value="1"/>
</dbReference>
<evidence type="ECO:0000256" key="1">
    <source>
        <dbReference type="SAM" id="SignalP"/>
    </source>
</evidence>
<feature type="chain" id="PRO_5005467912" evidence="1">
    <location>
        <begin position="35"/>
        <end position="190"/>
    </location>
</feature>
<evidence type="ECO:0000313" key="3">
    <source>
        <dbReference type="EMBL" id="AKV08305.1"/>
    </source>
</evidence>
<proteinExistence type="predicted"/>
<name>A0A0K1QS75_PSEFL</name>
<dbReference type="Proteomes" id="UP000017175">
    <property type="component" value="Chromosome"/>
</dbReference>
<dbReference type="RefSeq" id="WP_017339297.1">
    <property type="nucleotide sequence ID" value="NZ_CP010945.1"/>
</dbReference>
<dbReference type="OrthoDB" id="9798999at2"/>
<dbReference type="PROSITE" id="PS51742">
    <property type="entry name" value="PPC"/>
    <property type="match status" value="1"/>
</dbReference>